<organism evidence="2 3">
    <name type="scientific">Geotrichum candidum</name>
    <name type="common">Oospora lactis</name>
    <name type="synonym">Dipodascus geotrichum</name>
    <dbReference type="NCBI Taxonomy" id="1173061"/>
    <lineage>
        <taxon>Eukaryota</taxon>
        <taxon>Fungi</taxon>
        <taxon>Dikarya</taxon>
        <taxon>Ascomycota</taxon>
        <taxon>Saccharomycotina</taxon>
        <taxon>Dipodascomycetes</taxon>
        <taxon>Dipodascales</taxon>
        <taxon>Dipodascaceae</taxon>
        <taxon>Geotrichum</taxon>
    </lineage>
</organism>
<evidence type="ECO:0000313" key="3">
    <source>
        <dbReference type="Proteomes" id="UP000242525"/>
    </source>
</evidence>
<sequence length="811" mass="92195">MSDKNLWAAIEAGSYRQAQTKIIKELRKNPNNARYLVAKGYILIKQGNTTEGLDILDKVAQGDNLTSDVVDVLQETYITLDLTDKLSKLFERLAAKNPNNEAFLKSVWFETMVHVNNYSGIQKSTMALHKYGQRKYTLWAVFGFYMALKSGSASKAEKMIFPQLAIRLFDGMKPLLNAQEGYLQALVYQIANKKKELAEFLKSDQVKTWDLLDLNVLIPPALEEVEDWEGLQSHCIDYLVEKKRDDWNHWKALLLTFEKLNTPAKAIELITSYKKSQNSLLAMVEAASRDISGALPINEAAENYFNFMSKKRSTFPDLIKYVSLKNFDQAKWLAFLDQVDCNDQIVKVNVEKFKFLHREDNLDVDAFVKTQVKNYEQYQVQLKAKDAKDYHPADDFLLISALAILEQSQDKVSLEKAAVLLELAALNDKHQFFVRLWLVRIYLRLGAFNLAKGHYKILKVSKIQHESLSHFMLTRLTSIFPDFGVLYDAFEQYETANNEITSYLLQAFEKGSYTQLESMNDLQRIMKSSVSRGIIQVEIRKTKQFQTIPKLEALTTLKIDGMADSRDFDIMFDIPRPGQERTSQLPGLTLGPKLGQKWVNVHQIKYNILKSLVKGTEDLKIESDALKQAISDSEDEVTEIEKWSLQVVHLLSVSALDKKKDQHYSTLLAKLAEAEPIVARAGSQSELQGQFSWPQLHVLYTVLETVKIVADYAELLSKHKSSIQFNTAAVTALKPKLENGLYAQVRDSAAAIKNKRDATVQNELDAVVNWSGKLGFTGVFRNSIDHIAESVIEGIAVNQDQALTYIRSIKL</sequence>
<dbReference type="STRING" id="1173061.A0A0J9XEU5"/>
<dbReference type="Gene3D" id="1.25.40.1040">
    <property type="match status" value="1"/>
</dbReference>
<dbReference type="InterPro" id="IPR019183">
    <property type="entry name" value="NAA25_NatB_aux_su"/>
</dbReference>
<dbReference type="AlphaFoldDB" id="A0A0J9XEU5"/>
<keyword evidence="3" id="KW-1185">Reference proteome</keyword>
<comment type="caution">
    <text evidence="2">The sequence shown here is derived from an EMBL/GenBank/DDBJ whole genome shotgun (WGS) entry which is preliminary data.</text>
</comment>
<dbReference type="EMBL" id="CCBN010000012">
    <property type="protein sequence ID" value="CDO55821.1"/>
    <property type="molecule type" value="Genomic_DNA"/>
</dbReference>
<dbReference type="GO" id="GO:0031416">
    <property type="term" value="C:NatB complex"/>
    <property type="evidence" value="ECO:0007669"/>
    <property type="project" value="TreeGrafter"/>
</dbReference>
<proteinExistence type="inferred from homology"/>
<dbReference type="SUPFAM" id="SSF48452">
    <property type="entry name" value="TPR-like"/>
    <property type="match status" value="1"/>
</dbReference>
<dbReference type="OrthoDB" id="1874341at2759"/>
<evidence type="ECO:0000256" key="1">
    <source>
        <dbReference type="ARBA" id="ARBA00006298"/>
    </source>
</evidence>
<dbReference type="Pfam" id="PF09797">
    <property type="entry name" value="NatB_MDM20"/>
    <property type="match status" value="1"/>
</dbReference>
<gene>
    <name evidence="2" type="ORF">BN980_GECA12s02881g</name>
</gene>
<comment type="similarity">
    <text evidence="1">Belongs to the MDM20/NAA25 family.</text>
</comment>
<dbReference type="PANTHER" id="PTHR22767">
    <property type="entry name" value="N-TERMINAL ACETYLTRANSFERASE-RELATED"/>
    <property type="match status" value="1"/>
</dbReference>
<name>A0A0J9XEU5_GEOCN</name>
<evidence type="ECO:0000313" key="2">
    <source>
        <dbReference type="EMBL" id="CDO55821.1"/>
    </source>
</evidence>
<protein>
    <submittedName>
        <fullName evidence="2">Similar to Saccharomyces cerevisiae YOL076W MDM20 Non-catalytic subunit of the NatB N-terminal acetyltransferase</fullName>
    </submittedName>
</protein>
<reference evidence="2" key="1">
    <citation type="submission" date="2014-03" db="EMBL/GenBank/DDBJ databases">
        <authorList>
            <person name="Casaregola S."/>
        </authorList>
    </citation>
    <scope>NUCLEOTIDE SEQUENCE [LARGE SCALE GENOMIC DNA]</scope>
    <source>
        <strain evidence="2">CLIB 918</strain>
    </source>
</reference>
<dbReference type="InterPro" id="IPR011990">
    <property type="entry name" value="TPR-like_helical_dom_sf"/>
</dbReference>
<accession>A0A0J9XEU5</accession>
<dbReference type="PANTHER" id="PTHR22767:SF3">
    <property type="entry name" value="N-ALPHA-ACETYLTRANSFERASE 25, NATB AUXILIARY SUBUNIT"/>
    <property type="match status" value="1"/>
</dbReference>
<dbReference type="Proteomes" id="UP000242525">
    <property type="component" value="Unassembled WGS sequence"/>
</dbReference>